<proteinExistence type="predicted"/>
<sequence length="117" mass="13995">MNEERRGNSISHQVALPHASIFLPHITILLDSLQRFAFFINQIIKELRIPLIKKYNLMRKNNMKEIKYKKFIRISYLMEKIPLKFFKEIAFIYIVVAALLAKFWHLDVAKENCDKIM</sequence>
<comment type="caution">
    <text evidence="2">The sequence shown here is derived from an EMBL/GenBank/DDBJ whole genome shotgun (WGS) entry which is preliminary data.</text>
</comment>
<keyword evidence="1" id="KW-0812">Transmembrane</keyword>
<dbReference type="EMBL" id="JYDS01000433">
    <property type="protein sequence ID" value="KRZ06736.1"/>
    <property type="molecule type" value="Genomic_DNA"/>
</dbReference>
<dbReference type="AlphaFoldDB" id="A0A0V1H8M8"/>
<dbReference type="Proteomes" id="UP000054805">
    <property type="component" value="Unassembled WGS sequence"/>
</dbReference>
<accession>A0A0V1H8M8</accession>
<gene>
    <name evidence="2" type="ORF">T4B_12316</name>
    <name evidence="3" type="ORF">T4B_1363</name>
</gene>
<keyword evidence="1" id="KW-0472">Membrane</keyword>
<keyword evidence="4" id="KW-1185">Reference proteome</keyword>
<evidence type="ECO:0000313" key="4">
    <source>
        <dbReference type="Proteomes" id="UP000054805"/>
    </source>
</evidence>
<dbReference type="EMBL" id="JYDS01000247">
    <property type="protein sequence ID" value="KRZ20224.1"/>
    <property type="molecule type" value="Genomic_DNA"/>
</dbReference>
<evidence type="ECO:0000313" key="3">
    <source>
        <dbReference type="EMBL" id="KRZ20224.1"/>
    </source>
</evidence>
<evidence type="ECO:0000313" key="2">
    <source>
        <dbReference type="EMBL" id="KRZ06736.1"/>
    </source>
</evidence>
<name>A0A0V1H8M8_TRIPS</name>
<organism evidence="2 4">
    <name type="scientific">Trichinella pseudospiralis</name>
    <name type="common">Parasitic roundworm</name>
    <dbReference type="NCBI Taxonomy" id="6337"/>
    <lineage>
        <taxon>Eukaryota</taxon>
        <taxon>Metazoa</taxon>
        <taxon>Ecdysozoa</taxon>
        <taxon>Nematoda</taxon>
        <taxon>Enoplea</taxon>
        <taxon>Dorylaimia</taxon>
        <taxon>Trichinellida</taxon>
        <taxon>Trichinellidae</taxon>
        <taxon>Trichinella</taxon>
    </lineage>
</organism>
<reference evidence="2 4" key="1">
    <citation type="submission" date="2015-01" db="EMBL/GenBank/DDBJ databases">
        <title>Evolution of Trichinella species and genotypes.</title>
        <authorList>
            <person name="Korhonen P.K."/>
            <person name="Edoardo P."/>
            <person name="Giuseppe L.R."/>
            <person name="Gasser R.B."/>
        </authorList>
    </citation>
    <scope>NUCLEOTIDE SEQUENCE [LARGE SCALE GENOMIC DNA]</scope>
    <source>
        <strain evidence="2">ISS588</strain>
    </source>
</reference>
<feature type="transmembrane region" description="Helical" evidence="1">
    <location>
        <begin position="85"/>
        <end position="104"/>
    </location>
</feature>
<protein>
    <submittedName>
        <fullName evidence="2">Uncharacterized protein</fullName>
    </submittedName>
</protein>
<keyword evidence="1" id="KW-1133">Transmembrane helix</keyword>
<evidence type="ECO:0000256" key="1">
    <source>
        <dbReference type="SAM" id="Phobius"/>
    </source>
</evidence>